<proteinExistence type="predicted"/>
<evidence type="ECO:0000313" key="2">
    <source>
        <dbReference type="EMBL" id="KAJ8351856.1"/>
    </source>
</evidence>
<gene>
    <name evidence="2" type="ORF">SKAU_G00233320</name>
</gene>
<sequence length="155" mass="16891">MLPVVLNSLLTWHRGWLTVKIEKALSILGPTALEGIEGGIDLHGGFILECESGPSNPDTAQHTSGGPSSRPHSPTPQLQPVVSSRPSCPQPSSPVRVGRRREGFSSICGCSQDLIKLEREKLEVLKDLRKVTVEALQQTLRFQEEVRFSKGAKGM</sequence>
<dbReference type="AlphaFoldDB" id="A0A9Q1F638"/>
<keyword evidence="3" id="KW-1185">Reference proteome</keyword>
<feature type="region of interest" description="Disordered" evidence="1">
    <location>
        <begin position="51"/>
        <end position="99"/>
    </location>
</feature>
<organism evidence="2 3">
    <name type="scientific">Synaphobranchus kaupii</name>
    <name type="common">Kaup's arrowtooth eel</name>
    <dbReference type="NCBI Taxonomy" id="118154"/>
    <lineage>
        <taxon>Eukaryota</taxon>
        <taxon>Metazoa</taxon>
        <taxon>Chordata</taxon>
        <taxon>Craniata</taxon>
        <taxon>Vertebrata</taxon>
        <taxon>Euteleostomi</taxon>
        <taxon>Actinopterygii</taxon>
        <taxon>Neopterygii</taxon>
        <taxon>Teleostei</taxon>
        <taxon>Anguilliformes</taxon>
        <taxon>Synaphobranchidae</taxon>
        <taxon>Synaphobranchus</taxon>
    </lineage>
</organism>
<dbReference type="Proteomes" id="UP001152622">
    <property type="component" value="Chromosome 8"/>
</dbReference>
<dbReference type="OrthoDB" id="8960478at2759"/>
<name>A0A9Q1F638_SYNKA</name>
<reference evidence="2" key="1">
    <citation type="journal article" date="2023" name="Science">
        <title>Genome structures resolve the early diversification of teleost fishes.</title>
        <authorList>
            <person name="Parey E."/>
            <person name="Louis A."/>
            <person name="Montfort J."/>
            <person name="Bouchez O."/>
            <person name="Roques C."/>
            <person name="Iampietro C."/>
            <person name="Lluch J."/>
            <person name="Castinel A."/>
            <person name="Donnadieu C."/>
            <person name="Desvignes T."/>
            <person name="Floi Bucao C."/>
            <person name="Jouanno E."/>
            <person name="Wen M."/>
            <person name="Mejri S."/>
            <person name="Dirks R."/>
            <person name="Jansen H."/>
            <person name="Henkel C."/>
            <person name="Chen W.J."/>
            <person name="Zahm M."/>
            <person name="Cabau C."/>
            <person name="Klopp C."/>
            <person name="Thompson A.W."/>
            <person name="Robinson-Rechavi M."/>
            <person name="Braasch I."/>
            <person name="Lecointre G."/>
            <person name="Bobe J."/>
            <person name="Postlethwait J.H."/>
            <person name="Berthelot C."/>
            <person name="Roest Crollius H."/>
            <person name="Guiguen Y."/>
        </authorList>
    </citation>
    <scope>NUCLEOTIDE SEQUENCE</scope>
    <source>
        <strain evidence="2">WJC10195</strain>
    </source>
</reference>
<protein>
    <submittedName>
        <fullName evidence="2">Uncharacterized protein</fullName>
    </submittedName>
</protein>
<comment type="caution">
    <text evidence="2">The sequence shown here is derived from an EMBL/GenBank/DDBJ whole genome shotgun (WGS) entry which is preliminary data.</text>
</comment>
<evidence type="ECO:0000256" key="1">
    <source>
        <dbReference type="SAM" id="MobiDB-lite"/>
    </source>
</evidence>
<accession>A0A9Q1F638</accession>
<dbReference type="EMBL" id="JAINUF010000008">
    <property type="protein sequence ID" value="KAJ8351856.1"/>
    <property type="molecule type" value="Genomic_DNA"/>
</dbReference>
<evidence type="ECO:0000313" key="3">
    <source>
        <dbReference type="Proteomes" id="UP001152622"/>
    </source>
</evidence>
<feature type="compositionally biased region" description="Polar residues" evidence="1">
    <location>
        <begin position="53"/>
        <end position="78"/>
    </location>
</feature>